<dbReference type="InterPro" id="IPR011335">
    <property type="entry name" value="Restrct_endonuc-II-like"/>
</dbReference>
<gene>
    <name evidence="2" type="ORF">A3J00_00465</name>
</gene>
<protein>
    <recommendedName>
        <fullName evidence="1">PD-(D/E)XK endonuclease-like domain-containing protein</fullName>
    </recommendedName>
</protein>
<organism evidence="2 3">
    <name type="scientific">Candidatus Niyogibacteria bacterium RIFCSPLOWO2_02_FULL_45_13</name>
    <dbReference type="NCBI Taxonomy" id="1801725"/>
    <lineage>
        <taxon>Bacteria</taxon>
        <taxon>Candidatus Niyogiibacteriota</taxon>
    </lineage>
</organism>
<feature type="domain" description="PD-(D/E)XK endonuclease-like" evidence="1">
    <location>
        <begin position="2"/>
        <end position="251"/>
    </location>
</feature>
<comment type="caution">
    <text evidence="2">The sequence shown here is derived from an EMBL/GenBank/DDBJ whole genome shotgun (WGS) entry which is preliminary data.</text>
</comment>
<dbReference type="AlphaFoldDB" id="A0A1G2EZ43"/>
<dbReference type="Pfam" id="PF12705">
    <property type="entry name" value="PDDEXK_1"/>
    <property type="match status" value="1"/>
</dbReference>
<evidence type="ECO:0000259" key="1">
    <source>
        <dbReference type="Pfam" id="PF12705"/>
    </source>
</evidence>
<dbReference type="STRING" id="1801725.A3J00_00465"/>
<dbReference type="InterPro" id="IPR038726">
    <property type="entry name" value="PDDEXK_AddAB-type"/>
</dbReference>
<dbReference type="Gene3D" id="3.90.320.10">
    <property type="match status" value="1"/>
</dbReference>
<evidence type="ECO:0000313" key="2">
    <source>
        <dbReference type="EMBL" id="OGZ30631.1"/>
    </source>
</evidence>
<dbReference type="InterPro" id="IPR011604">
    <property type="entry name" value="PDDEXK-like_dom_sf"/>
</dbReference>
<name>A0A1G2EZ43_9BACT</name>
<evidence type="ECO:0000313" key="3">
    <source>
        <dbReference type="Proteomes" id="UP000178428"/>
    </source>
</evidence>
<sequence length="393" mass="45772">MRISYSAIDTYKTCPLKYKYQEIDRIRVPKSKEAVFGTALHSALRFMFSRDPLYPTLDEVVNFYNEEWLKLREKTKWPDEESEKIFNRHGASILEKFYKKNQPWNFNVLDLESRFETSIKDKSTGETHTLSGIIDRVDKPDDETYEIVDYKTGRRLPSQETLDKNLQLSIYHLGLLNRWPDIKNKNIRLTLYYLSHGESLSTKRTETDLEATKNSVLGVIHEIKAKIASNNDFQPTPGPLCDWCGYKPICPVWRHLYNKDKSPAPDDIKIKEIIAEYFKLKEESKDNSGRLKELQALMSDYMRQKDVLRLFGDEGYVSKSVKVAKKYDMEKVEEILHSIGKWEEVLKADEKRLEELLPTLSPEVAQKINTLATTKTSEFITASKRKIGPEPTQ</sequence>
<dbReference type="SUPFAM" id="SSF52980">
    <property type="entry name" value="Restriction endonuclease-like"/>
    <property type="match status" value="1"/>
</dbReference>
<dbReference type="EMBL" id="MHMR01000017">
    <property type="protein sequence ID" value="OGZ30631.1"/>
    <property type="molecule type" value="Genomic_DNA"/>
</dbReference>
<dbReference type="Proteomes" id="UP000178428">
    <property type="component" value="Unassembled WGS sequence"/>
</dbReference>
<accession>A0A1G2EZ43</accession>
<proteinExistence type="predicted"/>
<reference evidence="2 3" key="1">
    <citation type="journal article" date="2016" name="Nat. Commun.">
        <title>Thousands of microbial genomes shed light on interconnected biogeochemical processes in an aquifer system.</title>
        <authorList>
            <person name="Anantharaman K."/>
            <person name="Brown C.T."/>
            <person name="Hug L.A."/>
            <person name="Sharon I."/>
            <person name="Castelle C.J."/>
            <person name="Probst A.J."/>
            <person name="Thomas B.C."/>
            <person name="Singh A."/>
            <person name="Wilkins M.J."/>
            <person name="Karaoz U."/>
            <person name="Brodie E.L."/>
            <person name="Williams K.H."/>
            <person name="Hubbard S.S."/>
            <person name="Banfield J.F."/>
        </authorList>
    </citation>
    <scope>NUCLEOTIDE SEQUENCE [LARGE SCALE GENOMIC DNA]</scope>
</reference>